<protein>
    <submittedName>
        <fullName evidence="4">Protein LONGIFOLIA 1-like</fullName>
    </submittedName>
</protein>
<dbReference type="Pfam" id="PF14383">
    <property type="entry name" value="VARLMGL"/>
    <property type="match status" value="1"/>
</dbReference>
<feature type="region of interest" description="Disordered" evidence="1">
    <location>
        <begin position="37"/>
        <end position="258"/>
    </location>
</feature>
<feature type="domain" description="DUF4378" evidence="2">
    <location>
        <begin position="584"/>
        <end position="665"/>
    </location>
</feature>
<dbReference type="Proteomes" id="UP001140949">
    <property type="component" value="Unassembled WGS sequence"/>
</dbReference>
<dbReference type="PANTHER" id="PTHR31680">
    <property type="entry name" value="LONGIFOLIA PROTEIN"/>
    <property type="match status" value="1"/>
</dbReference>
<feature type="compositionally biased region" description="Basic and acidic residues" evidence="1">
    <location>
        <begin position="115"/>
        <end position="127"/>
    </location>
</feature>
<dbReference type="InterPro" id="IPR033334">
    <property type="entry name" value="LNG1/2"/>
</dbReference>
<dbReference type="GO" id="GO:0051513">
    <property type="term" value="P:regulation of monopolar cell growth"/>
    <property type="evidence" value="ECO:0007669"/>
    <property type="project" value="InterPro"/>
</dbReference>
<feature type="compositionally biased region" description="Low complexity" evidence="1">
    <location>
        <begin position="68"/>
        <end position="91"/>
    </location>
</feature>
<evidence type="ECO:0000259" key="2">
    <source>
        <dbReference type="Pfam" id="PF14309"/>
    </source>
</evidence>
<proteinExistence type="predicted"/>
<feature type="compositionally biased region" description="Polar residues" evidence="1">
    <location>
        <begin position="412"/>
        <end position="424"/>
    </location>
</feature>
<feature type="compositionally biased region" description="Basic residues" evidence="1">
    <location>
        <begin position="337"/>
        <end position="346"/>
    </location>
</feature>
<feature type="region of interest" description="Disordered" evidence="1">
    <location>
        <begin position="334"/>
        <end position="454"/>
    </location>
</feature>
<evidence type="ECO:0000313" key="5">
    <source>
        <dbReference type="Proteomes" id="UP001140949"/>
    </source>
</evidence>
<dbReference type="PANTHER" id="PTHR31680:SF4">
    <property type="entry name" value="LONGIFOLIA PROTEIN"/>
    <property type="match status" value="1"/>
</dbReference>
<feature type="compositionally biased region" description="Basic and acidic residues" evidence="1">
    <location>
        <begin position="347"/>
        <end position="364"/>
    </location>
</feature>
<feature type="region of interest" description="Disordered" evidence="1">
    <location>
        <begin position="610"/>
        <end position="631"/>
    </location>
</feature>
<feature type="compositionally biased region" description="Polar residues" evidence="1">
    <location>
        <begin position="133"/>
        <end position="142"/>
    </location>
</feature>
<sequence length="686" mass="75922">MSAKLLNTELEKQLGCMTGMFHMFDRHCLGRGLSSKNNQREEEYKPSSPHIILEYTSRKSSAEDRRASSSSSSSSSLDYSKTTSSKTGGTKTRSDIGGGVVKDSVDGELPGRLSVKGDKVVKYRDSPRPTLPADSSPSSSNFLARLGEAPRKNLSEVARFSCDGREMPRTKSTGIRELPRLSLDSRRESSLRSPNQRSPGGVIAKLMGLEAMPPGSESDRETSTTVSTRKKEGDTRSRHASPASKKHSSEQNETVYSQMERRVKELDFHESSKDLRALKHVLGTMQVKGLLETKKSNQTPQIATSTSPRAFESPVVVVKPANSVNRLEELEGLSGLRKLRTASRKQAKVDEAGGLRDTSGEKKRMPATQRSPTPQLSPARDASASPAKTSSPRVQQRKTEPERKPRTRTPARRQSANNRQQVEPTSPRMKNRLKPSRADKHNQQVTANGDDCSTKLNSQKKFLLIEEDVSTVESTVLPSEQPSPVSVLDASFYYDESSPSPVKTISSALEDDEMQIYTEDCKIPKSPCEACPEIDSWKLGNIKSLVRRLKQLSSTNDEGQEPVLDYVLEILLASGVQGETALAKAKPEKLRHKLMLDVIQEVLVHKLESISPSPRPRGTSLEKEEATTSAEDLLPRSRGWEDFGLEVPGLVLEIERSIFKDLVDEVVTGEFANSNLLTRRRRQLFT</sequence>
<reference evidence="4" key="1">
    <citation type="journal article" date="2023" name="GigaByte">
        <title>Genome assembly of the bearded iris, Iris pallida Lam.</title>
        <authorList>
            <person name="Bruccoleri R.E."/>
            <person name="Oakeley E.J."/>
            <person name="Faust A.M.E."/>
            <person name="Altorfer M."/>
            <person name="Dessus-Babus S."/>
            <person name="Burckhardt D."/>
            <person name="Oertli M."/>
            <person name="Naumann U."/>
            <person name="Petersen F."/>
            <person name="Wong J."/>
        </authorList>
    </citation>
    <scope>NUCLEOTIDE SEQUENCE</scope>
    <source>
        <strain evidence="4">GSM-AAB239-AS_SAM_17_03QT</strain>
    </source>
</reference>
<feature type="compositionally biased region" description="Basic and acidic residues" evidence="1">
    <location>
        <begin position="56"/>
        <end position="67"/>
    </location>
</feature>
<comment type="caution">
    <text evidence="4">The sequence shown here is derived from an EMBL/GenBank/DDBJ whole genome shotgun (WGS) entry which is preliminary data.</text>
</comment>
<feature type="compositionally biased region" description="Basic and acidic residues" evidence="1">
    <location>
        <begin position="177"/>
        <end position="190"/>
    </location>
</feature>
<feature type="domain" description="DUF3741" evidence="3">
    <location>
        <begin position="193"/>
        <end position="214"/>
    </location>
</feature>
<reference evidence="4" key="2">
    <citation type="submission" date="2023-04" db="EMBL/GenBank/DDBJ databases">
        <authorList>
            <person name="Bruccoleri R.E."/>
            <person name="Oakeley E.J."/>
            <person name="Faust A.-M."/>
            <person name="Dessus-Babus S."/>
            <person name="Altorfer M."/>
            <person name="Burckhardt D."/>
            <person name="Oertli M."/>
            <person name="Naumann U."/>
            <person name="Petersen F."/>
            <person name="Wong J."/>
        </authorList>
    </citation>
    <scope>NUCLEOTIDE SEQUENCE</scope>
    <source>
        <strain evidence="4">GSM-AAB239-AS_SAM_17_03QT</strain>
        <tissue evidence="4">Leaf</tissue>
    </source>
</reference>
<gene>
    <name evidence="4" type="ORF">M6B38_351470</name>
</gene>
<dbReference type="InterPro" id="IPR032795">
    <property type="entry name" value="DUF3741-assoc"/>
</dbReference>
<name>A0AAX6GR64_IRIPA</name>
<dbReference type="EMBL" id="JANAVB010017197">
    <property type="protein sequence ID" value="KAJ6830797.1"/>
    <property type="molecule type" value="Genomic_DNA"/>
</dbReference>
<keyword evidence="5" id="KW-1185">Reference proteome</keyword>
<evidence type="ECO:0000259" key="3">
    <source>
        <dbReference type="Pfam" id="PF14383"/>
    </source>
</evidence>
<dbReference type="InterPro" id="IPR025486">
    <property type="entry name" value="DUF4378"/>
</dbReference>
<dbReference type="Pfam" id="PF14309">
    <property type="entry name" value="DUF4378"/>
    <property type="match status" value="1"/>
</dbReference>
<accession>A0AAX6GR64</accession>
<dbReference type="AlphaFoldDB" id="A0AAX6GR64"/>
<evidence type="ECO:0000256" key="1">
    <source>
        <dbReference type="SAM" id="MobiDB-lite"/>
    </source>
</evidence>
<organism evidence="4 5">
    <name type="scientific">Iris pallida</name>
    <name type="common">Sweet iris</name>
    <dbReference type="NCBI Taxonomy" id="29817"/>
    <lineage>
        <taxon>Eukaryota</taxon>
        <taxon>Viridiplantae</taxon>
        <taxon>Streptophyta</taxon>
        <taxon>Embryophyta</taxon>
        <taxon>Tracheophyta</taxon>
        <taxon>Spermatophyta</taxon>
        <taxon>Magnoliopsida</taxon>
        <taxon>Liliopsida</taxon>
        <taxon>Asparagales</taxon>
        <taxon>Iridaceae</taxon>
        <taxon>Iridoideae</taxon>
        <taxon>Irideae</taxon>
        <taxon>Iris</taxon>
    </lineage>
</organism>
<evidence type="ECO:0000313" key="4">
    <source>
        <dbReference type="EMBL" id="KAJ6830797.1"/>
    </source>
</evidence>